<proteinExistence type="predicted"/>
<dbReference type="GO" id="GO:0003677">
    <property type="term" value="F:DNA binding"/>
    <property type="evidence" value="ECO:0007669"/>
    <property type="project" value="InterPro"/>
</dbReference>
<dbReference type="GO" id="GO:0016987">
    <property type="term" value="F:sigma factor activity"/>
    <property type="evidence" value="ECO:0007669"/>
    <property type="project" value="InterPro"/>
</dbReference>
<feature type="domain" description="RNA polymerase sigma-70 region 2" evidence="1">
    <location>
        <begin position="9"/>
        <end position="65"/>
    </location>
</feature>
<dbReference type="InterPro" id="IPR013324">
    <property type="entry name" value="RNA_pol_sigma_r3/r4-like"/>
</dbReference>
<evidence type="ECO:0000259" key="2">
    <source>
        <dbReference type="Pfam" id="PF08281"/>
    </source>
</evidence>
<name>A0A7K1U581_9BACT</name>
<evidence type="ECO:0000259" key="1">
    <source>
        <dbReference type="Pfam" id="PF04542"/>
    </source>
</evidence>
<sequence length="282" mass="32274">MKITTEVLQLRPYLFKIAYSMLGEIEEAEDIVQDVYEKWLSVEDVKTPKAYMARMVVNKSIKRLNELKALRETYIGPWLPEPYITTTAADSPTIEYGLLFLLEQLNPVERAVFILRESFTEEYSYIAELTGLSMDNCRQTLHRTHEKLGRKSHIKVDTTRHSALIDAFLHSVVNHDRSSLEQILRSDIELFSDGGGKRSAPIKPLFGFEKVQKFFLGIMQLPENQGDVYEFKPVFVNGVPAALILRKADNGLDSVQYFVSDDTGITRLLLVRNPDKLMIRTA</sequence>
<dbReference type="RefSeq" id="WP_157306946.1">
    <property type="nucleotide sequence ID" value="NZ_WRXN01000005.1"/>
</dbReference>
<accession>A0A7K1U581</accession>
<dbReference type="InterPro" id="IPR052704">
    <property type="entry name" value="ECF_Sigma-70_Domain"/>
</dbReference>
<dbReference type="PANTHER" id="PTHR30173">
    <property type="entry name" value="SIGMA 19 FACTOR"/>
    <property type="match status" value="1"/>
</dbReference>
<dbReference type="Gene3D" id="1.10.1740.10">
    <property type="match status" value="1"/>
</dbReference>
<dbReference type="Pfam" id="PF08281">
    <property type="entry name" value="Sigma70_r4_2"/>
    <property type="match status" value="1"/>
</dbReference>
<evidence type="ECO:0000313" key="4">
    <source>
        <dbReference type="Proteomes" id="UP000461730"/>
    </source>
</evidence>
<dbReference type="InterPro" id="IPR007627">
    <property type="entry name" value="RNA_pol_sigma70_r2"/>
</dbReference>
<feature type="domain" description="RNA polymerase sigma factor 70 region 4 type 2" evidence="2">
    <location>
        <begin position="99"/>
        <end position="146"/>
    </location>
</feature>
<organism evidence="3 4">
    <name type="scientific">Chitinophaga tropicalis</name>
    <dbReference type="NCBI Taxonomy" id="2683588"/>
    <lineage>
        <taxon>Bacteria</taxon>
        <taxon>Pseudomonadati</taxon>
        <taxon>Bacteroidota</taxon>
        <taxon>Chitinophagia</taxon>
        <taxon>Chitinophagales</taxon>
        <taxon>Chitinophagaceae</taxon>
        <taxon>Chitinophaga</taxon>
    </lineage>
</organism>
<keyword evidence="4" id="KW-1185">Reference proteome</keyword>
<dbReference type="Gene3D" id="1.10.10.10">
    <property type="entry name" value="Winged helix-like DNA-binding domain superfamily/Winged helix DNA-binding domain"/>
    <property type="match status" value="1"/>
</dbReference>
<dbReference type="InterPro" id="IPR013249">
    <property type="entry name" value="RNA_pol_sigma70_r4_t2"/>
</dbReference>
<dbReference type="EMBL" id="WRXN01000005">
    <property type="protein sequence ID" value="MVT09500.1"/>
    <property type="molecule type" value="Genomic_DNA"/>
</dbReference>
<dbReference type="PANTHER" id="PTHR30173:SF36">
    <property type="entry name" value="ECF RNA POLYMERASE SIGMA FACTOR SIGJ"/>
    <property type="match status" value="1"/>
</dbReference>
<dbReference type="AlphaFoldDB" id="A0A7K1U581"/>
<dbReference type="InterPro" id="IPR013325">
    <property type="entry name" value="RNA_pol_sigma_r2"/>
</dbReference>
<dbReference type="GO" id="GO:0006352">
    <property type="term" value="P:DNA-templated transcription initiation"/>
    <property type="evidence" value="ECO:0007669"/>
    <property type="project" value="InterPro"/>
</dbReference>
<evidence type="ECO:0000313" key="3">
    <source>
        <dbReference type="EMBL" id="MVT09500.1"/>
    </source>
</evidence>
<dbReference type="Pfam" id="PF04542">
    <property type="entry name" value="Sigma70_r2"/>
    <property type="match status" value="1"/>
</dbReference>
<dbReference type="InterPro" id="IPR036388">
    <property type="entry name" value="WH-like_DNA-bd_sf"/>
</dbReference>
<dbReference type="SUPFAM" id="SSF88946">
    <property type="entry name" value="Sigma2 domain of RNA polymerase sigma factors"/>
    <property type="match status" value="1"/>
</dbReference>
<dbReference type="Proteomes" id="UP000461730">
    <property type="component" value="Unassembled WGS sequence"/>
</dbReference>
<protein>
    <submittedName>
        <fullName evidence="3">RNA polymerase subunit sigma-24</fullName>
    </submittedName>
</protein>
<dbReference type="SUPFAM" id="SSF88659">
    <property type="entry name" value="Sigma3 and sigma4 domains of RNA polymerase sigma factors"/>
    <property type="match status" value="1"/>
</dbReference>
<comment type="caution">
    <text evidence="3">The sequence shown here is derived from an EMBL/GenBank/DDBJ whole genome shotgun (WGS) entry which is preliminary data.</text>
</comment>
<reference evidence="3 4" key="1">
    <citation type="submission" date="2019-12" db="EMBL/GenBank/DDBJ databases">
        <title>Chitinophaga sp. strain ysch24 (GDMCC 1.1355), whole genome shotgun sequence.</title>
        <authorList>
            <person name="Zhang X."/>
        </authorList>
    </citation>
    <scope>NUCLEOTIDE SEQUENCE [LARGE SCALE GENOMIC DNA]</scope>
    <source>
        <strain evidence="4">ysch24</strain>
    </source>
</reference>
<gene>
    <name evidence="3" type="ORF">GO493_14620</name>
</gene>